<dbReference type="PRINTS" id="PR01035">
    <property type="entry name" value="TCRTETA"/>
</dbReference>
<dbReference type="InterPro" id="IPR036259">
    <property type="entry name" value="MFS_trans_sf"/>
</dbReference>
<feature type="transmembrane region" description="Helical" evidence="6">
    <location>
        <begin position="314"/>
        <end position="333"/>
    </location>
</feature>
<feature type="transmembrane region" description="Helical" evidence="6">
    <location>
        <begin position="382"/>
        <end position="404"/>
    </location>
</feature>
<evidence type="ECO:0000313" key="9">
    <source>
        <dbReference type="Proteomes" id="UP000198561"/>
    </source>
</evidence>
<dbReference type="InterPro" id="IPR011701">
    <property type="entry name" value="MFS"/>
</dbReference>
<organism evidence="8 9">
    <name type="scientific">Chryseobacterium culicis</name>
    <dbReference type="NCBI Taxonomy" id="680127"/>
    <lineage>
        <taxon>Bacteria</taxon>
        <taxon>Pseudomonadati</taxon>
        <taxon>Bacteroidota</taxon>
        <taxon>Flavobacteriia</taxon>
        <taxon>Flavobacteriales</taxon>
        <taxon>Weeksellaceae</taxon>
        <taxon>Chryseobacterium group</taxon>
        <taxon>Chryseobacterium</taxon>
    </lineage>
</organism>
<keyword evidence="5 6" id="KW-0472">Membrane</keyword>
<dbReference type="InterPro" id="IPR001958">
    <property type="entry name" value="Tet-R_TetA/multi-R_MdtG-like"/>
</dbReference>
<keyword evidence="2" id="KW-1003">Cell membrane</keyword>
<evidence type="ECO:0000256" key="2">
    <source>
        <dbReference type="ARBA" id="ARBA00022475"/>
    </source>
</evidence>
<keyword evidence="4 6" id="KW-1133">Transmembrane helix</keyword>
<feature type="transmembrane region" description="Helical" evidence="6">
    <location>
        <begin position="150"/>
        <end position="168"/>
    </location>
</feature>
<proteinExistence type="predicted"/>
<dbReference type="InterPro" id="IPR050189">
    <property type="entry name" value="MFS_Efflux_Transporters"/>
</dbReference>
<dbReference type="GO" id="GO:0005886">
    <property type="term" value="C:plasma membrane"/>
    <property type="evidence" value="ECO:0007669"/>
    <property type="project" value="UniProtKB-SubCell"/>
</dbReference>
<dbReference type="CDD" id="cd17324">
    <property type="entry name" value="MFS_NepI_like"/>
    <property type="match status" value="1"/>
</dbReference>
<dbReference type="PANTHER" id="PTHR43124">
    <property type="entry name" value="PURINE EFFLUX PUMP PBUE"/>
    <property type="match status" value="1"/>
</dbReference>
<evidence type="ECO:0000256" key="4">
    <source>
        <dbReference type="ARBA" id="ARBA00022989"/>
    </source>
</evidence>
<gene>
    <name evidence="8" type="ORF">SAMN05421593_1993</name>
</gene>
<name>A0A1H6HF29_CHRCI</name>
<evidence type="ECO:0000256" key="3">
    <source>
        <dbReference type="ARBA" id="ARBA00022692"/>
    </source>
</evidence>
<accession>A0A1H6HF29</accession>
<protein>
    <submittedName>
        <fullName evidence="8">Predicted arabinose efflux permease, MFS family</fullName>
    </submittedName>
</protein>
<dbReference type="SUPFAM" id="SSF103473">
    <property type="entry name" value="MFS general substrate transporter"/>
    <property type="match status" value="1"/>
</dbReference>
<evidence type="ECO:0000256" key="6">
    <source>
        <dbReference type="SAM" id="Phobius"/>
    </source>
</evidence>
<dbReference type="PROSITE" id="PS50850">
    <property type="entry name" value="MFS"/>
    <property type="match status" value="1"/>
</dbReference>
<feature type="transmembrane region" description="Helical" evidence="6">
    <location>
        <begin position="203"/>
        <end position="229"/>
    </location>
</feature>
<evidence type="ECO:0000313" key="8">
    <source>
        <dbReference type="EMBL" id="SEH32864.1"/>
    </source>
</evidence>
<dbReference type="Gene3D" id="1.20.1250.20">
    <property type="entry name" value="MFS general substrate transporter like domains"/>
    <property type="match status" value="1"/>
</dbReference>
<feature type="transmembrane region" description="Helical" evidence="6">
    <location>
        <begin position="283"/>
        <end position="302"/>
    </location>
</feature>
<feature type="domain" description="Major facilitator superfamily (MFS) profile" evidence="7">
    <location>
        <begin position="51"/>
        <end position="431"/>
    </location>
</feature>
<dbReference type="STRING" id="680127.SAMN05421593_1993"/>
<feature type="transmembrane region" description="Helical" evidence="6">
    <location>
        <begin position="175"/>
        <end position="197"/>
    </location>
</feature>
<feature type="transmembrane region" description="Helical" evidence="6">
    <location>
        <begin position="51"/>
        <end position="76"/>
    </location>
</feature>
<reference evidence="8 9" key="1">
    <citation type="submission" date="2016-10" db="EMBL/GenBank/DDBJ databases">
        <authorList>
            <person name="de Groot N.N."/>
        </authorList>
    </citation>
    <scope>NUCLEOTIDE SEQUENCE [LARGE SCALE GENOMIC DNA]</scope>
    <source>
        <strain evidence="8 9">DSM 23031</strain>
    </source>
</reference>
<dbReference type="Pfam" id="PF07690">
    <property type="entry name" value="MFS_1"/>
    <property type="match status" value="1"/>
</dbReference>
<feature type="transmembrane region" description="Helical" evidence="6">
    <location>
        <begin position="82"/>
        <end position="105"/>
    </location>
</feature>
<sequence length="433" mass="45587">MVCYNLNNFYNTIIRRKFVLSISIHYKTMNFQKEIQVNAASQTAKKGLPAALWALTISAFGIGTTEFVIVGLLPTVASDLGITIPSAGLLVSLYAIGVAIGAPILTALTGKIPRKTLLVSIMLLFVIGNVLASIAPGFITLILARILTGFAHGVYFSIGSTIAASLVAEEKRATAISIMFSGLTLAIVTGVPLGTFIGQHFGWRATFIGVSILGIIGLAASLLLVPNHLKNGKTASVKSQFKVLGNKRLIFAFLMTAMGYGGTFVVFTYLSPILQKITGFQESTVTFILLIYGIAIALGNLIGGKAANKNPLKALLWMFAAQGLVLLAFYFTVSSPAASIITLFFLGALSFASVPGLQLLVVQIAEKELPGTEDVASGINIAAFNVGIAIGSYAGGMIVTSSLGLGSTPWIGALFLLVTVIITAYSIRLSKQR</sequence>
<feature type="transmembrane region" description="Helical" evidence="6">
    <location>
        <begin position="249"/>
        <end position="271"/>
    </location>
</feature>
<evidence type="ECO:0000259" key="7">
    <source>
        <dbReference type="PROSITE" id="PS50850"/>
    </source>
</evidence>
<comment type="subcellular location">
    <subcellularLocation>
        <location evidence="1">Cell membrane</location>
        <topology evidence="1">Multi-pass membrane protein</topology>
    </subcellularLocation>
</comment>
<dbReference type="GO" id="GO:0022857">
    <property type="term" value="F:transmembrane transporter activity"/>
    <property type="evidence" value="ECO:0007669"/>
    <property type="project" value="InterPro"/>
</dbReference>
<dbReference type="EMBL" id="FNWQ01000002">
    <property type="protein sequence ID" value="SEH32864.1"/>
    <property type="molecule type" value="Genomic_DNA"/>
</dbReference>
<evidence type="ECO:0000256" key="1">
    <source>
        <dbReference type="ARBA" id="ARBA00004651"/>
    </source>
</evidence>
<feature type="transmembrane region" description="Helical" evidence="6">
    <location>
        <begin position="339"/>
        <end position="361"/>
    </location>
</feature>
<dbReference type="AlphaFoldDB" id="A0A1H6HF29"/>
<feature type="transmembrane region" description="Helical" evidence="6">
    <location>
        <begin position="117"/>
        <end position="144"/>
    </location>
</feature>
<dbReference type="InterPro" id="IPR020846">
    <property type="entry name" value="MFS_dom"/>
</dbReference>
<evidence type="ECO:0000256" key="5">
    <source>
        <dbReference type="ARBA" id="ARBA00023136"/>
    </source>
</evidence>
<dbReference type="PANTHER" id="PTHR43124:SF8">
    <property type="entry name" value="INNER MEMBRANE TRANSPORT PROTEIN YDHP"/>
    <property type="match status" value="1"/>
</dbReference>
<dbReference type="Proteomes" id="UP000198561">
    <property type="component" value="Unassembled WGS sequence"/>
</dbReference>
<keyword evidence="3 6" id="KW-0812">Transmembrane</keyword>
<feature type="transmembrane region" description="Helical" evidence="6">
    <location>
        <begin position="410"/>
        <end position="427"/>
    </location>
</feature>